<dbReference type="PANTHER" id="PTHR15092:SF22">
    <property type="entry name" value="POLY(A)-SPECIFIC RIBONUCLEASE PNLDC1"/>
    <property type="match status" value="1"/>
</dbReference>
<dbReference type="EMBL" id="KZ805321">
    <property type="protein sequence ID" value="PVI04428.1"/>
    <property type="molecule type" value="Genomic_DNA"/>
</dbReference>
<dbReference type="Pfam" id="PF04857">
    <property type="entry name" value="CAF1"/>
    <property type="match status" value="1"/>
</dbReference>
<organism evidence="3 4">
    <name type="scientific">Periconia macrospinosa</name>
    <dbReference type="NCBI Taxonomy" id="97972"/>
    <lineage>
        <taxon>Eukaryota</taxon>
        <taxon>Fungi</taxon>
        <taxon>Dikarya</taxon>
        <taxon>Ascomycota</taxon>
        <taxon>Pezizomycotina</taxon>
        <taxon>Dothideomycetes</taxon>
        <taxon>Pleosporomycetidae</taxon>
        <taxon>Pleosporales</taxon>
        <taxon>Massarineae</taxon>
        <taxon>Periconiaceae</taxon>
        <taxon>Periconia</taxon>
    </lineage>
</organism>
<dbReference type="GO" id="GO:1990432">
    <property type="term" value="P:siRNA 3'-end processing"/>
    <property type="evidence" value="ECO:0007669"/>
    <property type="project" value="TreeGrafter"/>
</dbReference>
<dbReference type="SUPFAM" id="SSF53098">
    <property type="entry name" value="Ribonuclease H-like"/>
    <property type="match status" value="1"/>
</dbReference>
<sequence>MEVDASNFPRHLLRLLDNISRAEFVAFDLELTGIPSHLPKKGPVKTGHAKKTLQDRYAETREAANRYQILQIGITCGVFDVLIGKYVLRPYNITLSPLLNERLDIEREICIQSGAATFLLNNGFDLGAPFAKGVQYLSREEASQAEQMAFDRIEKKNVVEDVQLKPEDTDSIDFVRRVREAITKWVASPEADYTLHITSHTGFPSPPEVRTISRFEKRLVHQLVRAEFTNLVSMGNKDESIRIIRFDAAREEDNTKRMKKRTREAIARQTGFRWVFEALAHGDISDTDPFYSRIIVDGRVDMKDRWDSMNDRLRHHQPVIVGHNMFTDLVYLYRSFVGELPESLEDFCKALHEIFPRIIDTKWLATFAEGDLNASPSLQEIAESIQEQPLPAIATHHEHSQYHDTTAYHEAGFDSLLTATIMLQISAKLHHERQLKAPTEADSDDSFKSALETQNPFVLDGQEKVTEPIPIPPLSDPHGDSMTKKAKKKKKKNKKKAEEKSQKPSTRFQTKNLFDNLQQLDLDPEVELEPDAPSPDEPDHAGCTPKEEMKKLVRKPMELIPEFDSPFWTEFGNTLRIFGTEEAVLKIAQWENPAL</sequence>
<dbReference type="InterPro" id="IPR012337">
    <property type="entry name" value="RNaseH-like_sf"/>
</dbReference>
<feature type="region of interest" description="Disordered" evidence="2">
    <location>
        <begin position="457"/>
        <end position="508"/>
    </location>
</feature>
<dbReference type="GO" id="GO:0003723">
    <property type="term" value="F:RNA binding"/>
    <property type="evidence" value="ECO:0007669"/>
    <property type="project" value="TreeGrafter"/>
</dbReference>
<dbReference type="STRING" id="97972.A0A2V1E1H8"/>
<evidence type="ECO:0000256" key="2">
    <source>
        <dbReference type="SAM" id="MobiDB-lite"/>
    </source>
</evidence>
<dbReference type="PANTHER" id="PTHR15092">
    <property type="entry name" value="POLY A -SPECIFIC RIBONUCLEASE/TARGET OF EGR1, MEMBER 1"/>
    <property type="match status" value="1"/>
</dbReference>
<dbReference type="InterPro" id="IPR006941">
    <property type="entry name" value="RNase_CAF1"/>
</dbReference>
<evidence type="ECO:0000313" key="3">
    <source>
        <dbReference type="EMBL" id="PVI04428.1"/>
    </source>
</evidence>
<dbReference type="GO" id="GO:0000175">
    <property type="term" value="F:3'-5'-RNA exonuclease activity"/>
    <property type="evidence" value="ECO:0007669"/>
    <property type="project" value="TreeGrafter"/>
</dbReference>
<dbReference type="Gene3D" id="3.30.420.10">
    <property type="entry name" value="Ribonuclease H-like superfamily/Ribonuclease H"/>
    <property type="match status" value="2"/>
</dbReference>
<dbReference type="GO" id="GO:0005634">
    <property type="term" value="C:nucleus"/>
    <property type="evidence" value="ECO:0007669"/>
    <property type="project" value="TreeGrafter"/>
</dbReference>
<reference evidence="3 4" key="1">
    <citation type="journal article" date="2018" name="Sci. Rep.">
        <title>Comparative genomics provides insights into the lifestyle and reveals functional heterogeneity of dark septate endophytic fungi.</title>
        <authorList>
            <person name="Knapp D.G."/>
            <person name="Nemeth J.B."/>
            <person name="Barry K."/>
            <person name="Hainaut M."/>
            <person name="Henrissat B."/>
            <person name="Johnson J."/>
            <person name="Kuo A."/>
            <person name="Lim J.H.P."/>
            <person name="Lipzen A."/>
            <person name="Nolan M."/>
            <person name="Ohm R.A."/>
            <person name="Tamas L."/>
            <person name="Grigoriev I.V."/>
            <person name="Spatafora J.W."/>
            <person name="Nagy L.G."/>
            <person name="Kovacs G.M."/>
        </authorList>
    </citation>
    <scope>NUCLEOTIDE SEQUENCE [LARGE SCALE GENOMIC DNA]</scope>
    <source>
        <strain evidence="3 4">DSE2036</strain>
    </source>
</reference>
<dbReference type="InterPro" id="IPR036397">
    <property type="entry name" value="RNaseH_sf"/>
</dbReference>
<evidence type="ECO:0000313" key="4">
    <source>
        <dbReference type="Proteomes" id="UP000244855"/>
    </source>
</evidence>
<name>A0A2V1E1H8_9PLEO</name>
<accession>A0A2V1E1H8</accession>
<dbReference type="GO" id="GO:0000289">
    <property type="term" value="P:nuclear-transcribed mRNA poly(A) tail shortening"/>
    <property type="evidence" value="ECO:0007669"/>
    <property type="project" value="TreeGrafter"/>
</dbReference>
<dbReference type="InterPro" id="IPR051181">
    <property type="entry name" value="CAF1_poly(A)_ribonucleases"/>
</dbReference>
<dbReference type="OrthoDB" id="1432093at2759"/>
<keyword evidence="4" id="KW-1185">Reference proteome</keyword>
<comment type="similarity">
    <text evidence="1">Belongs to the CAF1 family.</text>
</comment>
<dbReference type="Proteomes" id="UP000244855">
    <property type="component" value="Unassembled WGS sequence"/>
</dbReference>
<proteinExistence type="inferred from homology"/>
<protein>
    <submittedName>
        <fullName evidence="3">CAF1-domain-containing protein</fullName>
    </submittedName>
</protein>
<evidence type="ECO:0000256" key="1">
    <source>
        <dbReference type="ARBA" id="ARBA00008372"/>
    </source>
</evidence>
<dbReference type="GO" id="GO:1990431">
    <property type="term" value="P:priRNA 3'-end processing"/>
    <property type="evidence" value="ECO:0007669"/>
    <property type="project" value="TreeGrafter"/>
</dbReference>
<feature type="compositionally biased region" description="Basic residues" evidence="2">
    <location>
        <begin position="484"/>
        <end position="495"/>
    </location>
</feature>
<dbReference type="AlphaFoldDB" id="A0A2V1E1H8"/>
<gene>
    <name evidence="3" type="ORF">DM02DRAFT_611454</name>
</gene>